<keyword evidence="4" id="KW-1185">Reference proteome</keyword>
<dbReference type="KEGG" id="ccal:108622234"/>
<dbReference type="Pfam" id="PF12660">
    <property type="entry name" value="zf-TFIIIC"/>
    <property type="match status" value="1"/>
</dbReference>
<name>A0AAJ7ISB8_9HYME</name>
<dbReference type="InterPro" id="IPR024761">
    <property type="entry name" value="TFIIIC_delta_N"/>
</dbReference>
<proteinExistence type="predicted"/>
<dbReference type="AlphaFoldDB" id="A0AAJ7ISB8"/>
<feature type="compositionally biased region" description="Basic and acidic residues" evidence="1">
    <location>
        <begin position="691"/>
        <end position="701"/>
    </location>
</feature>
<evidence type="ECO:0000313" key="4">
    <source>
        <dbReference type="Proteomes" id="UP000694925"/>
    </source>
</evidence>
<evidence type="ECO:0000313" key="5">
    <source>
        <dbReference type="RefSeq" id="XP_017875456.1"/>
    </source>
</evidence>
<dbReference type="GO" id="GO:0000127">
    <property type="term" value="C:transcription factor TFIIIC complex"/>
    <property type="evidence" value="ECO:0007669"/>
    <property type="project" value="InterPro"/>
</dbReference>
<dbReference type="SUPFAM" id="SSF50978">
    <property type="entry name" value="WD40 repeat-like"/>
    <property type="match status" value="1"/>
</dbReference>
<dbReference type="RefSeq" id="XP_017875458.1">
    <property type="nucleotide sequence ID" value="XM_018019969.2"/>
</dbReference>
<evidence type="ECO:0000313" key="6">
    <source>
        <dbReference type="RefSeq" id="XP_017875458.1"/>
    </source>
</evidence>
<dbReference type="Pfam" id="PF12657">
    <property type="entry name" value="TFIIIC_delta"/>
    <property type="match status" value="1"/>
</dbReference>
<gene>
    <name evidence="5 6" type="primary">LOC108622234</name>
</gene>
<dbReference type="PANTHER" id="PTHR15496:SF2">
    <property type="entry name" value="GENERAL TRANSCRIPTION FACTOR 3C POLYPEPTIDE 4"/>
    <property type="match status" value="1"/>
</dbReference>
<organism evidence="4 6">
    <name type="scientific">Ceratina calcarata</name>
    <dbReference type="NCBI Taxonomy" id="156304"/>
    <lineage>
        <taxon>Eukaryota</taxon>
        <taxon>Metazoa</taxon>
        <taxon>Ecdysozoa</taxon>
        <taxon>Arthropoda</taxon>
        <taxon>Hexapoda</taxon>
        <taxon>Insecta</taxon>
        <taxon>Pterygota</taxon>
        <taxon>Neoptera</taxon>
        <taxon>Endopterygota</taxon>
        <taxon>Hymenoptera</taxon>
        <taxon>Apocrita</taxon>
        <taxon>Aculeata</taxon>
        <taxon>Apoidea</taxon>
        <taxon>Anthophila</taxon>
        <taxon>Apidae</taxon>
        <taxon>Ceratina</taxon>
        <taxon>Zadontomerus</taxon>
    </lineage>
</organism>
<dbReference type="RefSeq" id="XP_017875456.1">
    <property type="nucleotide sequence ID" value="XM_018019967.2"/>
</dbReference>
<feature type="region of interest" description="Disordered" evidence="1">
    <location>
        <begin position="677"/>
        <end position="701"/>
    </location>
</feature>
<dbReference type="Proteomes" id="UP000694925">
    <property type="component" value="Unplaced"/>
</dbReference>
<feature type="domain" description="Transcription factor IIIC putative zinc-finger" evidence="3">
    <location>
        <begin position="581"/>
        <end position="636"/>
    </location>
</feature>
<accession>A0AAJ7ISB8</accession>
<dbReference type="GO" id="GO:0004402">
    <property type="term" value="F:histone acetyltransferase activity"/>
    <property type="evidence" value="ECO:0007669"/>
    <property type="project" value="InterPro"/>
</dbReference>
<dbReference type="GeneID" id="108622234"/>
<reference evidence="5 6" key="1">
    <citation type="submission" date="2025-04" db="UniProtKB">
        <authorList>
            <consortium name="RefSeq"/>
        </authorList>
    </citation>
    <scope>IDENTIFICATION</scope>
    <source>
        <tissue evidence="5 6">Whole body</tissue>
    </source>
</reference>
<dbReference type="InterPro" id="IPR024764">
    <property type="entry name" value="TFIIIC_Znf"/>
</dbReference>
<evidence type="ECO:0000259" key="2">
    <source>
        <dbReference type="Pfam" id="PF12657"/>
    </source>
</evidence>
<evidence type="ECO:0000256" key="1">
    <source>
        <dbReference type="SAM" id="MobiDB-lite"/>
    </source>
</evidence>
<protein>
    <submittedName>
        <fullName evidence="5 6">Uncharacterized protein LOC108622234</fullName>
    </submittedName>
</protein>
<feature type="domain" description="Transcription factor IIIC 90kDa subunit N-terminal" evidence="2">
    <location>
        <begin position="23"/>
        <end position="430"/>
    </location>
</feature>
<evidence type="ECO:0000259" key="3">
    <source>
        <dbReference type="Pfam" id="PF12660"/>
    </source>
</evidence>
<dbReference type="GO" id="GO:0006384">
    <property type="term" value="P:transcription initiation at RNA polymerase III promoter"/>
    <property type="evidence" value="ECO:0007669"/>
    <property type="project" value="InterPro"/>
</dbReference>
<dbReference type="InterPro" id="IPR036322">
    <property type="entry name" value="WD40_repeat_dom_sf"/>
</dbReference>
<dbReference type="InterPro" id="IPR044230">
    <property type="entry name" value="GTF3C4"/>
</dbReference>
<sequence length="701" mass="79449">MEVEEIYNLTISPLIASRFAIQWSEDDHISVLTERGAHILEFVPSPMSFQSTLKFSKSFIYTPLTLPTESFYTKLKSKIWSLDPEAFHSLLMEESLTPKMPNMKEMVPRIIDLAWSPHGLIDPRKCLIAILTSTGAVTIAFKVSKEWYTAFDLSAIRCRITDQEMNTRSKNNKYSSMLARIRSSLKWLQASSFAWSKLFSDFAYFAVAYRSGDIIIYRIPSVTDYIEIPDPNIVGTVTLNDQVRINVLHWITIDAEEHLIIVGYFDGRIYGLTISVRDQNFELESIEKYYVHADRIPVGAIRTLSEDESNKKILVAKGSFLFLLRLTTHGTLESMQHLQLEGFTISGMICISKDCALVTTENGCMFMVNAEGDQFSTTKLDNKSSQANLRHLGLARSPNSVILINVTVPATTYDHLSVKEPSKMQVFVLKNEEWNPLSLLTRLKNERFKHAWDCLEVLRIRATRVSDPQEVLPKLPSNLKSLTLHELRIAMWTSMMIEICDKKKIIQGIGSIVGEISDAQPLIFLYTACDYLAILERKAFISTEQTLSVSLLKHHLNTYLAKNNDDSQLSNLVRTTLSKLSRFDSSHKETCNLCGITIESPSWKVTMCSQGHLLPRCAITLLQITMMNYKKCPICGLIFHHCLEDVYGETRCLYCDVPALEDNRLIGSRSVPVDKSLSKPRGNNLESIGDQETKAAMDETC</sequence>
<dbReference type="PANTHER" id="PTHR15496">
    <property type="entry name" value="GENERAL TRANSCRIPTION FACTOR 3C POLYPEPTIDE 4 FAMILY"/>
    <property type="match status" value="1"/>
</dbReference>